<feature type="domain" description="PAC" evidence="7">
    <location>
        <begin position="441"/>
        <end position="492"/>
    </location>
</feature>
<evidence type="ECO:0000259" key="6">
    <source>
        <dbReference type="PROSITE" id="PS50112"/>
    </source>
</evidence>
<dbReference type="Gene3D" id="3.30.450.20">
    <property type="entry name" value="PAS domain"/>
    <property type="match status" value="2"/>
</dbReference>
<dbReference type="SUPFAM" id="SSF55785">
    <property type="entry name" value="PYP-like sensor domain (PAS domain)"/>
    <property type="match status" value="2"/>
</dbReference>
<dbReference type="Proteomes" id="UP000242181">
    <property type="component" value="Unassembled WGS sequence"/>
</dbReference>
<dbReference type="Pfam" id="PF08448">
    <property type="entry name" value="PAS_4"/>
    <property type="match status" value="1"/>
</dbReference>
<reference evidence="11 12" key="1">
    <citation type="submission" date="2018-03" db="EMBL/GenBank/DDBJ databases">
        <title>The draft genome of Zobellella taiwanensis JCM 13381.</title>
        <authorList>
            <person name="Liu L."/>
            <person name="Li L."/>
            <person name="Wang T."/>
            <person name="Zhang X."/>
            <person name="Liang L."/>
        </authorList>
    </citation>
    <scope>NUCLEOTIDE SEQUENCE [LARGE SCALE GENOMIC DNA]</scope>
    <source>
        <strain evidence="11 12">JCM 13381</strain>
    </source>
</reference>
<dbReference type="NCBIfam" id="TIGR00229">
    <property type="entry name" value="sensory_box"/>
    <property type="match status" value="2"/>
</dbReference>
<dbReference type="InterPro" id="IPR035919">
    <property type="entry name" value="EAL_sf"/>
</dbReference>
<dbReference type="InterPro" id="IPR000014">
    <property type="entry name" value="PAS"/>
</dbReference>
<feature type="domain" description="PAS" evidence="6">
    <location>
        <begin position="496"/>
        <end position="566"/>
    </location>
</feature>
<dbReference type="InterPro" id="IPR043128">
    <property type="entry name" value="Rev_trsase/Diguanyl_cyclase"/>
</dbReference>
<dbReference type="PANTHER" id="PTHR44757">
    <property type="entry name" value="DIGUANYLATE CYCLASE DGCP"/>
    <property type="match status" value="1"/>
</dbReference>
<dbReference type="SUPFAM" id="SSF55073">
    <property type="entry name" value="Nucleotide cyclase"/>
    <property type="match status" value="1"/>
</dbReference>
<dbReference type="InterPro" id="IPR042240">
    <property type="entry name" value="CHASE_sf"/>
</dbReference>
<dbReference type="InterPro" id="IPR052155">
    <property type="entry name" value="Biofilm_reg_signaling"/>
</dbReference>
<comment type="subcellular location">
    <subcellularLocation>
        <location evidence="2">Membrane</location>
    </subcellularLocation>
</comment>
<dbReference type="CDD" id="cd01948">
    <property type="entry name" value="EAL"/>
    <property type="match status" value="1"/>
</dbReference>
<dbReference type="RefSeq" id="WP_106453266.1">
    <property type="nucleotide sequence ID" value="NZ_PXYH01000009.1"/>
</dbReference>
<dbReference type="Pfam" id="PF08447">
    <property type="entry name" value="PAS_3"/>
    <property type="match status" value="1"/>
</dbReference>
<evidence type="ECO:0000259" key="8">
    <source>
        <dbReference type="PROSITE" id="PS50839"/>
    </source>
</evidence>
<dbReference type="CDD" id="cd01949">
    <property type="entry name" value="GGDEF"/>
    <property type="match status" value="1"/>
</dbReference>
<dbReference type="NCBIfam" id="TIGR00254">
    <property type="entry name" value="GGDEF"/>
    <property type="match status" value="1"/>
</dbReference>
<feature type="domain" description="CHASE" evidence="8">
    <location>
        <begin position="137"/>
        <end position="298"/>
    </location>
</feature>
<evidence type="ECO:0000313" key="12">
    <source>
        <dbReference type="Proteomes" id="UP000242181"/>
    </source>
</evidence>
<dbReference type="Gene3D" id="3.30.70.270">
    <property type="match status" value="1"/>
</dbReference>
<evidence type="ECO:0000256" key="1">
    <source>
        <dbReference type="ARBA" id="ARBA00001946"/>
    </source>
</evidence>
<dbReference type="SMART" id="SM00091">
    <property type="entry name" value="PAS"/>
    <property type="match status" value="2"/>
</dbReference>
<evidence type="ECO:0000256" key="3">
    <source>
        <dbReference type="ARBA" id="ARBA00022692"/>
    </source>
</evidence>
<feature type="domain" description="GGDEF" evidence="10">
    <location>
        <begin position="654"/>
        <end position="788"/>
    </location>
</feature>
<dbReference type="OrthoDB" id="8553030at2"/>
<dbReference type="SMART" id="SM00086">
    <property type="entry name" value="PAC"/>
    <property type="match status" value="2"/>
</dbReference>
<dbReference type="Gene3D" id="1.20.120.30">
    <property type="entry name" value="Aspartate receptor, ligand-binding domain"/>
    <property type="match status" value="1"/>
</dbReference>
<dbReference type="PANTHER" id="PTHR44757:SF2">
    <property type="entry name" value="BIOFILM ARCHITECTURE MAINTENANCE PROTEIN MBAA"/>
    <property type="match status" value="1"/>
</dbReference>
<evidence type="ECO:0000313" key="11">
    <source>
        <dbReference type="EMBL" id="PSJ43924.1"/>
    </source>
</evidence>
<dbReference type="Gene3D" id="3.30.450.350">
    <property type="entry name" value="CHASE domain"/>
    <property type="match status" value="1"/>
</dbReference>
<dbReference type="InterPro" id="IPR001610">
    <property type="entry name" value="PAC"/>
</dbReference>
<accession>A0A2P7R147</accession>
<dbReference type="GO" id="GO:0016020">
    <property type="term" value="C:membrane"/>
    <property type="evidence" value="ECO:0007669"/>
    <property type="project" value="UniProtKB-SubCell"/>
</dbReference>
<dbReference type="PROSITE" id="PS50887">
    <property type="entry name" value="GGDEF"/>
    <property type="match status" value="1"/>
</dbReference>
<dbReference type="Pfam" id="PF00990">
    <property type="entry name" value="GGDEF"/>
    <property type="match status" value="1"/>
</dbReference>
<gene>
    <name evidence="11" type="ORF">C7I36_08360</name>
</gene>
<dbReference type="SMART" id="SM00052">
    <property type="entry name" value="EAL"/>
    <property type="match status" value="1"/>
</dbReference>
<keyword evidence="3" id="KW-0812">Transmembrane</keyword>
<dbReference type="Pfam" id="PF00563">
    <property type="entry name" value="EAL"/>
    <property type="match status" value="1"/>
</dbReference>
<organism evidence="11 12">
    <name type="scientific">Zobellella taiwanensis</name>
    <dbReference type="NCBI Taxonomy" id="347535"/>
    <lineage>
        <taxon>Bacteria</taxon>
        <taxon>Pseudomonadati</taxon>
        <taxon>Pseudomonadota</taxon>
        <taxon>Gammaproteobacteria</taxon>
        <taxon>Aeromonadales</taxon>
        <taxon>Aeromonadaceae</taxon>
        <taxon>Zobellella</taxon>
    </lineage>
</organism>
<dbReference type="InterPro" id="IPR035965">
    <property type="entry name" value="PAS-like_dom_sf"/>
</dbReference>
<evidence type="ECO:0000259" key="10">
    <source>
        <dbReference type="PROSITE" id="PS50887"/>
    </source>
</evidence>
<evidence type="ECO:0000256" key="2">
    <source>
        <dbReference type="ARBA" id="ARBA00004370"/>
    </source>
</evidence>
<evidence type="ECO:0000259" key="7">
    <source>
        <dbReference type="PROSITE" id="PS50113"/>
    </source>
</evidence>
<dbReference type="EMBL" id="PXYH01000009">
    <property type="protein sequence ID" value="PSJ43924.1"/>
    <property type="molecule type" value="Genomic_DNA"/>
</dbReference>
<dbReference type="GO" id="GO:0003824">
    <property type="term" value="F:catalytic activity"/>
    <property type="evidence" value="ECO:0007669"/>
    <property type="project" value="UniProtKB-ARBA"/>
</dbReference>
<dbReference type="PROSITE" id="PS50839">
    <property type="entry name" value="CHASE"/>
    <property type="match status" value="1"/>
</dbReference>
<comment type="cofactor">
    <cofactor evidence="1">
        <name>Mg(2+)</name>
        <dbReference type="ChEBI" id="CHEBI:18420"/>
    </cofactor>
</comment>
<dbReference type="InterPro" id="IPR006189">
    <property type="entry name" value="CHASE_dom"/>
</dbReference>
<dbReference type="PROSITE" id="PS50112">
    <property type="entry name" value="PAS"/>
    <property type="match status" value="1"/>
</dbReference>
<keyword evidence="12" id="KW-1185">Reference proteome</keyword>
<dbReference type="PROSITE" id="PS50113">
    <property type="entry name" value="PAC"/>
    <property type="match status" value="2"/>
</dbReference>
<dbReference type="InterPro" id="IPR025991">
    <property type="entry name" value="Chemoreceptor_zinc-bind_dom"/>
</dbReference>
<dbReference type="SMART" id="SM00267">
    <property type="entry name" value="GGDEF"/>
    <property type="match status" value="1"/>
</dbReference>
<dbReference type="Gene3D" id="3.20.20.450">
    <property type="entry name" value="EAL domain"/>
    <property type="match status" value="1"/>
</dbReference>
<comment type="caution">
    <text evidence="11">The sequence shown here is derived from an EMBL/GenBank/DDBJ whole genome shotgun (WGS) entry which is preliminary data.</text>
</comment>
<dbReference type="CDD" id="cd00130">
    <property type="entry name" value="PAS"/>
    <property type="match status" value="2"/>
</dbReference>
<keyword evidence="5" id="KW-0472">Membrane</keyword>
<dbReference type="Pfam" id="PF03924">
    <property type="entry name" value="CHASE"/>
    <property type="match status" value="1"/>
</dbReference>
<dbReference type="SMART" id="SM01079">
    <property type="entry name" value="CHASE"/>
    <property type="match status" value="1"/>
</dbReference>
<sequence length="1171" mass="131665">MPHNRAVRLSTLSWLILALGLLISAFAALQVKRVGEADAVKNFAFSADQLAIKIEERLAAYALVLRGGAGLFDASDAVTREEWRQYAAKLQISEVAGGIEAIGFARLLRPEELAGHIAQMRAEGFADYRIRPAGRRPLYGTVLFLEPFRDRNLLALGYDMFSDPVRRAAMLQARDTGRAALTGKVELVTETAGQAQPATLMYVPVYRKGTSWNTLVQRRQALIGWSYGAYRMQDLMHGIFGDRLAHPEQPVGLRIFDGDRADPHQLLYQNLDRPHQAAPSPFFQQRLIDFNGRQWLLTFDHANPAAGVDHTAAWATLSGGTALSMLLFSLIRSMSRTRSRALALAEQLTGEIRQRERQFEQLLTRLQTIASRVPGVVYEYRLYPDGRSSFPYASEGIRQIYRISPEQARENAAAVFTAIHPDDLEDVAASIQRSADQLAPWRHEYRVRFEDGTQRWVFGDSVPHREEDGSISWYGVITDITARKQAELALREANRQTRHFREALDQLSSYIYMKDTDSRYIYANRATLELFGCTAATLAGSRDEQFFPLDTARRLRQIDARVFAGEQTREEVESIGKDGRRTVFLEIKTPIYDEPEQQAVVGLLGISTDITPLKTHEQQLEQLAHYDALTNLPNRILLADRLHQAMLQARRHHQSLAVVYLDLDGFKAVNDHYGHAAGDKLLMTVAARMKEVIREGDTLCRLGGDEFVAILLDLNDVDASKPLLNRLLQAAARPVSLGRHRLQVSASLGVTFYPQAEELEPEQLLRQADQAMYQAKLAGKHRYHLFDAEQDRSLRSHHESLEHLRAALHAGEFVLFFQPKVNMRTGEVLGAEALLRWQHPQQGLLPPAHFLPIIEEHPLAVELGNWVIDAALQQIREWQQQGLSLPVSVNIGARQLRQRDFARQLQELLGHYPDIAPRLLELEVLETSALGDLAQISQLLEDCRGLGVGLSLDDFGTGYSSLTYLKRLPATIVKVDQSFIRDILEDPEDLAILDGILGLASAFGRQVIAEGVETREHGDMLLRIGCDLAQGYGIARPMPAAELPAWVARWRPEPHWAGLRRLNREELPLLYAGIEHRAWLQEVTATLTSGSRSWPPLDPELCRFGAWLAGQPPLAPARREALAELHRRIHDQAEQLRLAHQEGRSRDAQALLATLFELGDQLLAQLESCLE</sequence>
<dbReference type="InterPro" id="IPR000160">
    <property type="entry name" value="GGDEF_dom"/>
</dbReference>
<evidence type="ECO:0000256" key="5">
    <source>
        <dbReference type="ARBA" id="ARBA00023136"/>
    </source>
</evidence>
<dbReference type="InterPro" id="IPR001633">
    <property type="entry name" value="EAL_dom"/>
</dbReference>
<evidence type="ECO:0000259" key="9">
    <source>
        <dbReference type="PROSITE" id="PS50883"/>
    </source>
</evidence>
<dbReference type="FunFam" id="3.30.70.270:FF:000001">
    <property type="entry name" value="Diguanylate cyclase domain protein"/>
    <property type="match status" value="1"/>
</dbReference>
<dbReference type="InterPro" id="IPR000700">
    <property type="entry name" value="PAS-assoc_C"/>
</dbReference>
<dbReference type="InterPro" id="IPR013655">
    <property type="entry name" value="PAS_fold_3"/>
</dbReference>
<dbReference type="InterPro" id="IPR013656">
    <property type="entry name" value="PAS_4"/>
</dbReference>
<name>A0A2P7R147_9GAMM</name>
<dbReference type="PROSITE" id="PS50883">
    <property type="entry name" value="EAL"/>
    <property type="match status" value="1"/>
</dbReference>
<dbReference type="Pfam" id="PF13682">
    <property type="entry name" value="CZB"/>
    <property type="match status" value="1"/>
</dbReference>
<dbReference type="GO" id="GO:0007165">
    <property type="term" value="P:signal transduction"/>
    <property type="evidence" value="ECO:0007669"/>
    <property type="project" value="UniProtKB-ARBA"/>
</dbReference>
<feature type="domain" description="PAC" evidence="7">
    <location>
        <begin position="568"/>
        <end position="622"/>
    </location>
</feature>
<protein>
    <submittedName>
        <fullName evidence="11">Diguanylate cyclase</fullName>
    </submittedName>
</protein>
<keyword evidence="4" id="KW-1133">Transmembrane helix</keyword>
<dbReference type="SUPFAM" id="SSF141868">
    <property type="entry name" value="EAL domain-like"/>
    <property type="match status" value="1"/>
</dbReference>
<proteinExistence type="predicted"/>
<feature type="domain" description="EAL" evidence="9">
    <location>
        <begin position="797"/>
        <end position="1051"/>
    </location>
</feature>
<evidence type="ECO:0000256" key="4">
    <source>
        <dbReference type="ARBA" id="ARBA00022989"/>
    </source>
</evidence>
<dbReference type="InterPro" id="IPR029787">
    <property type="entry name" value="Nucleotide_cyclase"/>
</dbReference>
<dbReference type="AlphaFoldDB" id="A0A2P7R147"/>